<dbReference type="Proteomes" id="UP001254813">
    <property type="component" value="Unassembled WGS sequence"/>
</dbReference>
<dbReference type="InterPro" id="IPR006016">
    <property type="entry name" value="UspA"/>
</dbReference>
<reference evidence="2 3" key="1">
    <citation type="submission" date="2022-06" db="EMBL/GenBank/DDBJ databases">
        <title>Halogeometricum sp. a new haloarchaeum isolate from saline soil.</title>
        <authorList>
            <person name="Strakova D."/>
            <person name="Galisteo C."/>
            <person name="Sanchez-Porro C."/>
            <person name="Ventosa A."/>
        </authorList>
    </citation>
    <scope>NUCLEOTIDE SEQUENCE [LARGE SCALE GENOMIC DNA]</scope>
    <source>
        <strain evidence="3">S3BR25-2</strain>
    </source>
</reference>
<dbReference type="EMBL" id="JAMQOQ010000001">
    <property type="protein sequence ID" value="MDS0293024.1"/>
    <property type="molecule type" value="Genomic_DNA"/>
</dbReference>
<dbReference type="SUPFAM" id="SSF52402">
    <property type="entry name" value="Adenine nucleotide alpha hydrolases-like"/>
    <property type="match status" value="1"/>
</dbReference>
<dbReference type="RefSeq" id="WP_310926857.1">
    <property type="nucleotide sequence ID" value="NZ_JAMQOQ010000001.1"/>
</dbReference>
<evidence type="ECO:0000313" key="2">
    <source>
        <dbReference type="EMBL" id="MDS0293024.1"/>
    </source>
</evidence>
<dbReference type="Gene3D" id="3.40.50.620">
    <property type="entry name" value="HUPs"/>
    <property type="match status" value="1"/>
</dbReference>
<feature type="domain" description="UspA" evidence="1">
    <location>
        <begin position="2"/>
        <end position="146"/>
    </location>
</feature>
<organism evidence="2 3">
    <name type="scientific">Halogeometricum luteum</name>
    <dbReference type="NCBI Taxonomy" id="2950537"/>
    <lineage>
        <taxon>Archaea</taxon>
        <taxon>Methanobacteriati</taxon>
        <taxon>Methanobacteriota</taxon>
        <taxon>Stenosarchaea group</taxon>
        <taxon>Halobacteria</taxon>
        <taxon>Halobacteriales</taxon>
        <taxon>Haloferacaceae</taxon>
        <taxon>Halogeometricum</taxon>
    </lineage>
</organism>
<protein>
    <submittedName>
        <fullName evidence="2">Universal stress protein</fullName>
    </submittedName>
</protein>
<accession>A0ABU2FWV7</accession>
<dbReference type="InterPro" id="IPR014729">
    <property type="entry name" value="Rossmann-like_a/b/a_fold"/>
</dbReference>
<evidence type="ECO:0000313" key="3">
    <source>
        <dbReference type="Proteomes" id="UP001254813"/>
    </source>
</evidence>
<keyword evidence="3" id="KW-1185">Reference proteome</keyword>
<gene>
    <name evidence="2" type="ORF">NDI79_02425</name>
</gene>
<sequence length="148" mass="15889">MNRALAVVEPTDASKDLLREAGSLAEGVDAELVLVHATTDEEYSARRKAMESLSNASTKYTPGEARAGAEEFARDLGREILASFDVEYEVTSAVGDKADAVLDAAEEYDCDHVFFAGRQRSPTGKALFGDATQRVILDFEGPVTVLTA</sequence>
<comment type="caution">
    <text evidence="2">The sequence shown here is derived from an EMBL/GenBank/DDBJ whole genome shotgun (WGS) entry which is preliminary data.</text>
</comment>
<dbReference type="Pfam" id="PF00582">
    <property type="entry name" value="Usp"/>
    <property type="match status" value="1"/>
</dbReference>
<proteinExistence type="predicted"/>
<dbReference type="CDD" id="cd00293">
    <property type="entry name" value="USP-like"/>
    <property type="match status" value="1"/>
</dbReference>
<name>A0ABU2FWV7_9EURY</name>
<evidence type="ECO:0000259" key="1">
    <source>
        <dbReference type="Pfam" id="PF00582"/>
    </source>
</evidence>